<evidence type="ECO:0000256" key="2">
    <source>
        <dbReference type="ARBA" id="ARBA00023315"/>
    </source>
</evidence>
<dbReference type="Pfam" id="PF00583">
    <property type="entry name" value="Acetyltransf_1"/>
    <property type="match status" value="2"/>
</dbReference>
<keyword evidence="2" id="KW-0012">Acyltransferase</keyword>
<feature type="domain" description="N-acetyltransferase" evidence="3">
    <location>
        <begin position="23"/>
        <end position="185"/>
    </location>
</feature>
<keyword evidence="5" id="KW-1185">Reference proteome</keyword>
<dbReference type="InterPro" id="IPR050832">
    <property type="entry name" value="Bact_Acetyltransf"/>
</dbReference>
<proteinExistence type="predicted"/>
<evidence type="ECO:0000256" key="1">
    <source>
        <dbReference type="ARBA" id="ARBA00022679"/>
    </source>
</evidence>
<dbReference type="Gene3D" id="3.40.630.30">
    <property type="match status" value="1"/>
</dbReference>
<gene>
    <name evidence="4" type="ORF">D1825_05675</name>
</gene>
<dbReference type="PROSITE" id="PS51186">
    <property type="entry name" value="GNAT"/>
    <property type="match status" value="1"/>
</dbReference>
<keyword evidence="1 4" id="KW-0808">Transferase</keyword>
<dbReference type="InterPro" id="IPR000182">
    <property type="entry name" value="GNAT_dom"/>
</dbReference>
<name>A0A413RNI3_9CELL</name>
<dbReference type="OrthoDB" id="4119890at2"/>
<dbReference type="RefSeq" id="WP_118766477.1">
    <property type="nucleotide sequence ID" value="NZ_QWKP01000154.1"/>
</dbReference>
<dbReference type="GO" id="GO:0016747">
    <property type="term" value="F:acyltransferase activity, transferring groups other than amino-acyl groups"/>
    <property type="evidence" value="ECO:0007669"/>
    <property type="project" value="InterPro"/>
</dbReference>
<dbReference type="CDD" id="cd04301">
    <property type="entry name" value="NAT_SF"/>
    <property type="match status" value="1"/>
</dbReference>
<dbReference type="EMBL" id="QWKP01000154">
    <property type="protein sequence ID" value="RHA43582.1"/>
    <property type="molecule type" value="Genomic_DNA"/>
</dbReference>
<dbReference type="AlphaFoldDB" id="A0A413RNI3"/>
<protein>
    <submittedName>
        <fullName evidence="4">GNAT family N-acetyltransferase</fullName>
    </submittedName>
</protein>
<comment type="caution">
    <text evidence="4">The sequence shown here is derived from an EMBL/GenBank/DDBJ whole genome shotgun (WGS) entry which is preliminary data.</text>
</comment>
<dbReference type="Proteomes" id="UP000283374">
    <property type="component" value="Unassembled WGS sequence"/>
</dbReference>
<evidence type="ECO:0000313" key="5">
    <source>
        <dbReference type="Proteomes" id="UP000283374"/>
    </source>
</evidence>
<dbReference type="InterPro" id="IPR016181">
    <property type="entry name" value="Acyl_CoA_acyltransferase"/>
</dbReference>
<dbReference type="PANTHER" id="PTHR43877">
    <property type="entry name" value="AMINOALKYLPHOSPHONATE N-ACETYLTRANSFERASE-RELATED-RELATED"/>
    <property type="match status" value="1"/>
</dbReference>
<evidence type="ECO:0000313" key="4">
    <source>
        <dbReference type="EMBL" id="RHA43582.1"/>
    </source>
</evidence>
<sequence length="354" mass="38994">MWTLHEVDGQDAQLLDAYVEAANTVVVDTWGVTDFCRNAREVAGSLRDQQYELKWRRVALDEVGTAVGYAALNLPLQDNTHTGYLEVGTIPAARRRGIGSALYDEVLAAAKAQGRTKVTTSTDQTVEPPAGVNTLAASTGEGRVAADDAPVRFVTSRGWQLEQVERRSVLDVPLDPEILAKHRAAAEQVAGDEYRVVTWTDHCPEEWLDQFAILQTRMSTDVPTGGLDWGEEAWDGPRVRAREAEFADRGLGYLTAAAEHIPTGTLAGYTSFLVVPHTDEYVHQHDTLVIREHRGRRLGMLLKAANLQRLPQELPNVRRIGTWNAEENAPMLAINIDLGFRPAGGAGEWQLDLV</sequence>
<reference evidence="4 5" key="1">
    <citation type="submission" date="2018-08" db="EMBL/GenBank/DDBJ databases">
        <title>Cellulomonas rhizosphaerae sp. nov., a novel actinomycete isolated from soil.</title>
        <authorList>
            <person name="Tian Y."/>
        </authorList>
    </citation>
    <scope>NUCLEOTIDE SEQUENCE [LARGE SCALE GENOMIC DNA]</scope>
    <source>
        <strain evidence="4 5">NEAU-TCZ24</strain>
    </source>
</reference>
<organism evidence="4 5">
    <name type="scientific">Cellulomonas rhizosphaerae</name>
    <dbReference type="NCBI Taxonomy" id="2293719"/>
    <lineage>
        <taxon>Bacteria</taxon>
        <taxon>Bacillati</taxon>
        <taxon>Actinomycetota</taxon>
        <taxon>Actinomycetes</taxon>
        <taxon>Micrococcales</taxon>
        <taxon>Cellulomonadaceae</taxon>
        <taxon>Cellulomonas</taxon>
    </lineage>
</organism>
<accession>A0A413RNI3</accession>
<dbReference type="SUPFAM" id="SSF55729">
    <property type="entry name" value="Acyl-CoA N-acyltransferases (Nat)"/>
    <property type="match status" value="2"/>
</dbReference>
<evidence type="ECO:0000259" key="3">
    <source>
        <dbReference type="PROSITE" id="PS51186"/>
    </source>
</evidence>